<feature type="compositionally biased region" description="Gly residues" evidence="1">
    <location>
        <begin position="247"/>
        <end position="277"/>
    </location>
</feature>
<proteinExistence type="predicted"/>
<dbReference type="STRING" id="1121959.SAMN02746009_01800"/>
<organism evidence="2 3">
    <name type="scientific">Hymenobacter psychrotolerans DSM 18569</name>
    <dbReference type="NCBI Taxonomy" id="1121959"/>
    <lineage>
        <taxon>Bacteria</taxon>
        <taxon>Pseudomonadati</taxon>
        <taxon>Bacteroidota</taxon>
        <taxon>Cytophagia</taxon>
        <taxon>Cytophagales</taxon>
        <taxon>Hymenobacteraceae</taxon>
        <taxon>Hymenobacter</taxon>
    </lineage>
</organism>
<feature type="region of interest" description="Disordered" evidence="1">
    <location>
        <begin position="242"/>
        <end position="280"/>
    </location>
</feature>
<keyword evidence="3" id="KW-1185">Reference proteome</keyword>
<evidence type="ECO:0000313" key="3">
    <source>
        <dbReference type="Proteomes" id="UP000183947"/>
    </source>
</evidence>
<dbReference type="EMBL" id="FRAS01000008">
    <property type="protein sequence ID" value="SHK93375.1"/>
    <property type="molecule type" value="Genomic_DNA"/>
</dbReference>
<dbReference type="AlphaFoldDB" id="A0A1M6WIL4"/>
<evidence type="ECO:0000256" key="1">
    <source>
        <dbReference type="SAM" id="MobiDB-lite"/>
    </source>
</evidence>
<dbReference type="Proteomes" id="UP000183947">
    <property type="component" value="Unassembled WGS sequence"/>
</dbReference>
<protein>
    <submittedName>
        <fullName evidence="2">Uncharacterized protein</fullName>
    </submittedName>
</protein>
<evidence type="ECO:0000313" key="2">
    <source>
        <dbReference type="EMBL" id="SHK93375.1"/>
    </source>
</evidence>
<reference evidence="3" key="1">
    <citation type="submission" date="2016-11" db="EMBL/GenBank/DDBJ databases">
        <authorList>
            <person name="Varghese N."/>
            <person name="Submissions S."/>
        </authorList>
    </citation>
    <scope>NUCLEOTIDE SEQUENCE [LARGE SCALE GENOMIC DNA]</scope>
    <source>
        <strain evidence="3">DSM 18569</strain>
    </source>
</reference>
<gene>
    <name evidence="2" type="ORF">SAMN02746009_01800</name>
</gene>
<accession>A0A1M6WIL4</accession>
<name>A0A1M6WIL4_9BACT</name>
<sequence length="407" mass="42629">MGATALLSSVLTLFAGCTAQEPEELPTPVSALSVGAARTWYETTQVPQPGAASAAQSDTSSSQLWSLNWARAIALPGSQPLVLVPLRGDARLFAGKPVQGTRYLVVGQEQNATTPTGLLVELLLQRTAAPLDTAALFASLYRSYRAGQPVAPANGSGLLLFYTPSYRYLAGRRFENGSLLAGNVRLAFRERNAATAAARTVSATVPATPVSNYDAPSACIDWYQDHGDGTYTYITTTGDCTSTSHGSGDGSGGPYGGTGDGGWGGDAGGSGGDGDGQCRGCDDGSSNMVIGDIPEVNAIVIQTTPTLGNYGATLRVMDGLAQVVEVRVEVDTNGKDLKKVVVDVAGVVWFTKLTQQGDGTLTRYDPVNDTYYFQVSITKTYGDIFSNTRTLYGQISPSRGVGIIYFP</sequence>